<feature type="domain" description="PIN" evidence="2">
    <location>
        <begin position="47"/>
        <end position="132"/>
    </location>
</feature>
<proteinExistence type="predicted"/>
<evidence type="ECO:0000313" key="4">
    <source>
        <dbReference type="Proteomes" id="UP001596417"/>
    </source>
</evidence>
<comment type="caution">
    <text evidence="3">The sequence shown here is derived from an EMBL/GenBank/DDBJ whole genome shotgun (WGS) entry which is preliminary data.</text>
</comment>
<dbReference type="Pfam" id="PF01850">
    <property type="entry name" value="PIN"/>
    <property type="match status" value="1"/>
</dbReference>
<feature type="region of interest" description="Disordered" evidence="1">
    <location>
        <begin position="1"/>
        <end position="31"/>
    </location>
</feature>
<evidence type="ECO:0000313" key="3">
    <source>
        <dbReference type="EMBL" id="MFC7192649.1"/>
    </source>
</evidence>
<protein>
    <submittedName>
        <fullName evidence="3">PIN domain-containing protein</fullName>
    </submittedName>
</protein>
<evidence type="ECO:0000256" key="1">
    <source>
        <dbReference type="SAM" id="MobiDB-lite"/>
    </source>
</evidence>
<dbReference type="Proteomes" id="UP001596417">
    <property type="component" value="Unassembled WGS sequence"/>
</dbReference>
<feature type="compositionally biased region" description="Polar residues" evidence="1">
    <location>
        <begin position="1"/>
        <end position="20"/>
    </location>
</feature>
<evidence type="ECO:0000259" key="2">
    <source>
        <dbReference type="Pfam" id="PF01850"/>
    </source>
</evidence>
<organism evidence="3 4">
    <name type="scientific">Halocatena marina</name>
    <dbReference type="NCBI Taxonomy" id="2934937"/>
    <lineage>
        <taxon>Archaea</taxon>
        <taxon>Methanobacteriati</taxon>
        <taxon>Methanobacteriota</taxon>
        <taxon>Stenosarchaea group</taxon>
        <taxon>Halobacteria</taxon>
        <taxon>Halobacteriales</taxon>
        <taxon>Natronomonadaceae</taxon>
        <taxon>Halocatena</taxon>
    </lineage>
</organism>
<accession>A0ABD5YXC9</accession>
<sequence>MPTGRGQPSNARGRASSSDVPRQLRHHRHAEGIPDVVTAVEKCGQPYLTSSLCVYEVLDGVVGSGQTDVVEVRQQFGGVRALDLNEQIALEAARMQDTLMDGGDRMAARDLLIAATARSTGDVFIVADNDFETDCLTEMMDVTNLRGE</sequence>
<dbReference type="RefSeq" id="WP_390206788.1">
    <property type="nucleotide sequence ID" value="NZ_JBHTAX010000005.1"/>
</dbReference>
<dbReference type="Gene3D" id="3.40.50.1010">
    <property type="entry name" value="5'-nuclease"/>
    <property type="match status" value="1"/>
</dbReference>
<dbReference type="InterPro" id="IPR029060">
    <property type="entry name" value="PIN-like_dom_sf"/>
</dbReference>
<keyword evidence="4" id="KW-1185">Reference proteome</keyword>
<name>A0ABD5YXC9_9EURY</name>
<dbReference type="SUPFAM" id="SSF88723">
    <property type="entry name" value="PIN domain-like"/>
    <property type="match status" value="1"/>
</dbReference>
<gene>
    <name evidence="3" type="ORF">ACFQL7_24475</name>
</gene>
<dbReference type="EMBL" id="JBHTAX010000005">
    <property type="protein sequence ID" value="MFC7192649.1"/>
    <property type="molecule type" value="Genomic_DNA"/>
</dbReference>
<dbReference type="InterPro" id="IPR002716">
    <property type="entry name" value="PIN_dom"/>
</dbReference>
<dbReference type="AlphaFoldDB" id="A0ABD5YXC9"/>
<reference evidence="3 4" key="1">
    <citation type="journal article" date="2019" name="Int. J. Syst. Evol. Microbiol.">
        <title>The Global Catalogue of Microorganisms (GCM) 10K type strain sequencing project: providing services to taxonomists for standard genome sequencing and annotation.</title>
        <authorList>
            <consortium name="The Broad Institute Genomics Platform"/>
            <consortium name="The Broad Institute Genome Sequencing Center for Infectious Disease"/>
            <person name="Wu L."/>
            <person name="Ma J."/>
        </authorList>
    </citation>
    <scope>NUCLEOTIDE SEQUENCE [LARGE SCALE GENOMIC DNA]</scope>
    <source>
        <strain evidence="3 4">RDMS1</strain>
    </source>
</reference>